<sequence length="158" mass="18560">MSIESSPEPKVDGVVGEQFYINEVLICEVESAEELSIHLSAVSEDNKRRLAFLMKSGLERLAEMLEREARLKKTKRITVTSWIITEHSNLFRKAGFTLDNQGINYIRDIERYKSNLENIPPEKRGVEPERAIISREELVKRYRRSPFILKNLKEERYY</sequence>
<protein>
    <recommendedName>
        <fullName evidence="3">N-acetyltransferase domain-containing protein</fullName>
    </recommendedName>
</protein>
<name>A0A1F8F9R6_9BACT</name>
<dbReference type="PROSITE" id="PS50896">
    <property type="entry name" value="LISH"/>
    <property type="match status" value="1"/>
</dbReference>
<comment type="caution">
    <text evidence="1">The sequence shown here is derived from an EMBL/GenBank/DDBJ whole genome shotgun (WGS) entry which is preliminary data.</text>
</comment>
<evidence type="ECO:0008006" key="3">
    <source>
        <dbReference type="Google" id="ProtNLM"/>
    </source>
</evidence>
<dbReference type="AlphaFoldDB" id="A0A1F8F9R6"/>
<accession>A0A1F8F9R6</accession>
<proteinExistence type="predicted"/>
<evidence type="ECO:0000313" key="1">
    <source>
        <dbReference type="EMBL" id="OGN09914.1"/>
    </source>
</evidence>
<dbReference type="Proteomes" id="UP000177167">
    <property type="component" value="Unassembled WGS sequence"/>
</dbReference>
<dbReference type="InterPro" id="IPR006594">
    <property type="entry name" value="LisH"/>
</dbReference>
<dbReference type="EMBL" id="MGJP01000022">
    <property type="protein sequence ID" value="OGN09914.1"/>
    <property type="molecule type" value="Genomic_DNA"/>
</dbReference>
<evidence type="ECO:0000313" key="2">
    <source>
        <dbReference type="Proteomes" id="UP000177167"/>
    </source>
</evidence>
<reference evidence="1 2" key="1">
    <citation type="journal article" date="2016" name="Nat. Commun.">
        <title>Thousands of microbial genomes shed light on interconnected biogeochemical processes in an aquifer system.</title>
        <authorList>
            <person name="Anantharaman K."/>
            <person name="Brown C.T."/>
            <person name="Hug L.A."/>
            <person name="Sharon I."/>
            <person name="Castelle C.J."/>
            <person name="Probst A.J."/>
            <person name="Thomas B.C."/>
            <person name="Singh A."/>
            <person name="Wilkins M.J."/>
            <person name="Karaoz U."/>
            <person name="Brodie E.L."/>
            <person name="Williams K.H."/>
            <person name="Hubbard S.S."/>
            <person name="Banfield J.F."/>
        </authorList>
    </citation>
    <scope>NUCLEOTIDE SEQUENCE [LARGE SCALE GENOMIC DNA]</scope>
</reference>
<organism evidence="1 2">
    <name type="scientific">Candidatus Yanofskybacteria bacterium RIFCSPHIGHO2_02_FULL_41_11</name>
    <dbReference type="NCBI Taxonomy" id="1802675"/>
    <lineage>
        <taxon>Bacteria</taxon>
        <taxon>Candidatus Yanofskyibacteriota</taxon>
    </lineage>
</organism>
<gene>
    <name evidence="1" type="ORF">A3J46_03370</name>
</gene>